<protein>
    <recommendedName>
        <fullName evidence="1">NERD domain-containing protein</fullName>
    </recommendedName>
</protein>
<dbReference type="PROSITE" id="PS50965">
    <property type="entry name" value="NERD"/>
    <property type="match status" value="1"/>
</dbReference>
<dbReference type="Pfam" id="PF08378">
    <property type="entry name" value="NERD"/>
    <property type="match status" value="1"/>
</dbReference>
<evidence type="ECO:0000259" key="1">
    <source>
        <dbReference type="PROSITE" id="PS50965"/>
    </source>
</evidence>
<gene>
    <name evidence="2" type="ORF">CD33_10505</name>
</gene>
<feature type="domain" description="NERD" evidence="1">
    <location>
        <begin position="43"/>
        <end position="157"/>
    </location>
</feature>
<dbReference type="Proteomes" id="UP000030408">
    <property type="component" value="Unassembled WGS sequence"/>
</dbReference>
<dbReference type="InterPro" id="IPR011528">
    <property type="entry name" value="NERD"/>
</dbReference>
<dbReference type="RefSeq" id="WP_036200529.1">
    <property type="nucleotide sequence ID" value="NZ_AVCY01000006.1"/>
</dbReference>
<name>A0A0A3IL52_9BACL</name>
<dbReference type="OrthoDB" id="5782056at2"/>
<dbReference type="STRING" id="1384057.CD33_10505"/>
<reference evidence="2 3" key="1">
    <citation type="submission" date="2014-02" db="EMBL/GenBank/DDBJ databases">
        <title>Draft genome sequence of Lysinibacillus sinduriensis JCM 15800.</title>
        <authorList>
            <person name="Zhang F."/>
            <person name="Wang G."/>
            <person name="Zhang L."/>
        </authorList>
    </citation>
    <scope>NUCLEOTIDE SEQUENCE [LARGE SCALE GENOMIC DNA]</scope>
    <source>
        <strain evidence="2 3">JCM 15800</strain>
    </source>
</reference>
<comment type="caution">
    <text evidence="2">The sequence shown here is derived from an EMBL/GenBank/DDBJ whole genome shotgun (WGS) entry which is preliminary data.</text>
</comment>
<keyword evidence="3" id="KW-1185">Reference proteome</keyword>
<sequence length="221" mass="25619">MTILVLFFIVFMGILFAINVYIYENSQFSKITGYSFTSIWTSKKLGFLYKISQKFNKVNGEHKLLLNIVLPESGRKVDYLLIHQSGIYVINAMNHNGWIYGNEDDVQWAKALENGQLVTFRNPIMENSLKIEDVKKYMPEVEKDVFQSLVVFSNSCSFKKIEVHSPDVDVIKTHELGNFWKDKNEHALTKEQISDIYSKLEPYVNQNQSKEKAMLKDTVSN</sequence>
<dbReference type="eggNOG" id="COG0551">
    <property type="taxonomic scope" value="Bacteria"/>
</dbReference>
<evidence type="ECO:0000313" key="2">
    <source>
        <dbReference type="EMBL" id="KGR75562.1"/>
    </source>
</evidence>
<proteinExistence type="predicted"/>
<organism evidence="2 3">
    <name type="scientific">Ureibacillus sinduriensis BLB-1 = JCM 15800</name>
    <dbReference type="NCBI Taxonomy" id="1384057"/>
    <lineage>
        <taxon>Bacteria</taxon>
        <taxon>Bacillati</taxon>
        <taxon>Bacillota</taxon>
        <taxon>Bacilli</taxon>
        <taxon>Bacillales</taxon>
        <taxon>Caryophanaceae</taxon>
        <taxon>Ureibacillus</taxon>
    </lineage>
</organism>
<accession>A0A0A3IL52</accession>
<dbReference type="EMBL" id="JPVO01000050">
    <property type="protein sequence ID" value="KGR75562.1"/>
    <property type="molecule type" value="Genomic_DNA"/>
</dbReference>
<dbReference type="AlphaFoldDB" id="A0A0A3IL52"/>
<evidence type="ECO:0000313" key="3">
    <source>
        <dbReference type="Proteomes" id="UP000030408"/>
    </source>
</evidence>